<proteinExistence type="predicted"/>
<name>A0ABR4J8N2_9EURO</name>
<evidence type="ECO:0000313" key="1">
    <source>
        <dbReference type="EMBL" id="KAL2835393.1"/>
    </source>
</evidence>
<comment type="caution">
    <text evidence="1">The sequence shown here is derived from an EMBL/GenBank/DDBJ whole genome shotgun (WGS) entry which is preliminary data.</text>
</comment>
<dbReference type="Gene3D" id="1.10.1200.10">
    <property type="entry name" value="ACP-like"/>
    <property type="match status" value="1"/>
</dbReference>
<dbReference type="SUPFAM" id="SSF47336">
    <property type="entry name" value="ACP-like"/>
    <property type="match status" value="1"/>
</dbReference>
<accession>A0ABR4J8N2</accession>
<dbReference type="Proteomes" id="UP001610446">
    <property type="component" value="Unassembled WGS sequence"/>
</dbReference>
<dbReference type="EMBL" id="JBFXLU010000207">
    <property type="protein sequence ID" value="KAL2835393.1"/>
    <property type="molecule type" value="Genomic_DNA"/>
</dbReference>
<organism evidence="1 2">
    <name type="scientific">Aspergillus pseudoustus</name>
    <dbReference type="NCBI Taxonomy" id="1810923"/>
    <lineage>
        <taxon>Eukaryota</taxon>
        <taxon>Fungi</taxon>
        <taxon>Dikarya</taxon>
        <taxon>Ascomycota</taxon>
        <taxon>Pezizomycotina</taxon>
        <taxon>Eurotiomycetes</taxon>
        <taxon>Eurotiomycetidae</taxon>
        <taxon>Eurotiales</taxon>
        <taxon>Aspergillaceae</taxon>
        <taxon>Aspergillus</taxon>
        <taxon>Aspergillus subgen. Nidulantes</taxon>
    </lineage>
</organism>
<sequence length="136" mass="14448">MLEQANPVDSKINHLVTGMSPALLAATIGAVGDDMDAFWTADPRFRFVVDAVSHSGAESGTSGTILLALKSGELSRANARAGVADHMAGKLCRMLKLDPADVSVDEGSISSYGMDSMIGAELWTWIFNEFDVNVPF</sequence>
<dbReference type="InterPro" id="IPR036736">
    <property type="entry name" value="ACP-like_sf"/>
</dbReference>
<gene>
    <name evidence="1" type="ORF">BJY01DRAFT_77649</name>
</gene>
<protein>
    <recommendedName>
        <fullName evidence="3">Carrier domain-containing protein</fullName>
    </recommendedName>
</protein>
<reference evidence="1 2" key="1">
    <citation type="submission" date="2024-07" db="EMBL/GenBank/DDBJ databases">
        <title>Section-level genome sequencing and comparative genomics of Aspergillus sections Usti and Cavernicolus.</title>
        <authorList>
            <consortium name="Lawrence Berkeley National Laboratory"/>
            <person name="Nybo J.L."/>
            <person name="Vesth T.C."/>
            <person name="Theobald S."/>
            <person name="Frisvad J.C."/>
            <person name="Larsen T.O."/>
            <person name="Kjaerboelling I."/>
            <person name="Rothschild-Mancinelli K."/>
            <person name="Lyhne E.K."/>
            <person name="Kogle M.E."/>
            <person name="Barry K."/>
            <person name="Clum A."/>
            <person name="Na H."/>
            <person name="Ledsgaard L."/>
            <person name="Lin J."/>
            <person name="Lipzen A."/>
            <person name="Kuo A."/>
            <person name="Riley R."/>
            <person name="Mondo S."/>
            <person name="Labutti K."/>
            <person name="Haridas S."/>
            <person name="Pangalinan J."/>
            <person name="Salamov A.A."/>
            <person name="Simmons B.A."/>
            <person name="Magnuson J.K."/>
            <person name="Chen J."/>
            <person name="Drula E."/>
            <person name="Henrissat B."/>
            <person name="Wiebenga A."/>
            <person name="Lubbers R.J."/>
            <person name="Gomes A.C."/>
            <person name="Makela M.R."/>
            <person name="Stajich J."/>
            <person name="Grigoriev I.V."/>
            <person name="Mortensen U.H."/>
            <person name="De Vries R.P."/>
            <person name="Baker S.E."/>
            <person name="Andersen M.R."/>
        </authorList>
    </citation>
    <scope>NUCLEOTIDE SEQUENCE [LARGE SCALE GENOMIC DNA]</scope>
    <source>
        <strain evidence="1 2">CBS 123904</strain>
    </source>
</reference>
<evidence type="ECO:0008006" key="3">
    <source>
        <dbReference type="Google" id="ProtNLM"/>
    </source>
</evidence>
<keyword evidence="2" id="KW-1185">Reference proteome</keyword>
<evidence type="ECO:0000313" key="2">
    <source>
        <dbReference type="Proteomes" id="UP001610446"/>
    </source>
</evidence>